<organism evidence="2 3">
    <name type="scientific">Pseudaquabacterium rugosum</name>
    <dbReference type="NCBI Taxonomy" id="2984194"/>
    <lineage>
        <taxon>Bacteria</taxon>
        <taxon>Pseudomonadati</taxon>
        <taxon>Pseudomonadota</taxon>
        <taxon>Betaproteobacteria</taxon>
        <taxon>Burkholderiales</taxon>
        <taxon>Sphaerotilaceae</taxon>
        <taxon>Pseudaquabacterium</taxon>
    </lineage>
</organism>
<name>A0ABU9B7Z6_9BURK</name>
<dbReference type="Pfam" id="PF02567">
    <property type="entry name" value="PhzC-PhzF"/>
    <property type="match status" value="1"/>
</dbReference>
<keyword evidence="3" id="KW-1185">Reference proteome</keyword>
<dbReference type="EMBL" id="JBBUTF010000006">
    <property type="protein sequence ID" value="MEK8025992.1"/>
    <property type="molecule type" value="Genomic_DNA"/>
</dbReference>
<reference evidence="2 3" key="1">
    <citation type="submission" date="2024-04" db="EMBL/GenBank/DDBJ databases">
        <title>Novel species of the genus Ideonella isolated from streams.</title>
        <authorList>
            <person name="Lu H."/>
        </authorList>
    </citation>
    <scope>NUCLEOTIDE SEQUENCE [LARGE SCALE GENOMIC DNA]</scope>
    <source>
        <strain evidence="2 3">BYS139W</strain>
    </source>
</reference>
<dbReference type="Gene3D" id="3.10.310.10">
    <property type="entry name" value="Diaminopimelate Epimerase, Chain A, domain 1"/>
    <property type="match status" value="2"/>
</dbReference>
<dbReference type="InterPro" id="IPR003719">
    <property type="entry name" value="Phenazine_PhzF-like"/>
</dbReference>
<dbReference type="RefSeq" id="WP_341373775.1">
    <property type="nucleotide sequence ID" value="NZ_JBBUTF010000006.1"/>
</dbReference>
<dbReference type="PANTHER" id="PTHR13774">
    <property type="entry name" value="PHENAZINE BIOSYNTHESIS PROTEIN"/>
    <property type="match status" value="1"/>
</dbReference>
<evidence type="ECO:0000313" key="3">
    <source>
        <dbReference type="Proteomes" id="UP001368500"/>
    </source>
</evidence>
<dbReference type="Proteomes" id="UP001368500">
    <property type="component" value="Unassembled WGS sequence"/>
</dbReference>
<sequence length="298" mass="31188">MRHRAFQQVDVFTDRPFLGNPVAVVLDGEGLDTAQMQRIAAWTNLSETTFVLPATEPGADWLLRIFTPGGELPFAGHPTIGTAHALLEAGRVQPRDGALVQQCAAGLVPLQIDTGADGQRRIAFTLPPTRETALDDGQLDALDRALGQPVLRSPRPRVIDVGPRWLVAQMADAAAVLALRPDFAEMARQDAARGPGSGVIVFGAHDPQVGGHAGAQVELRAFMPAAGVPEDPVCGSGNGCMAVFVRDTGQTGRFGARFISTQGRALGRDGQVALGIADDGAITVGGQAVTVIEGRIQA</sequence>
<dbReference type="SUPFAM" id="SSF54506">
    <property type="entry name" value="Diaminopimelate epimerase-like"/>
    <property type="match status" value="1"/>
</dbReference>
<accession>A0ABU9B7Z6</accession>
<comment type="similarity">
    <text evidence="1">Belongs to the PhzF family.</text>
</comment>
<dbReference type="PANTHER" id="PTHR13774:SF32">
    <property type="entry name" value="ANTISENSE-ENHANCING SEQUENCE 1"/>
    <property type="match status" value="1"/>
</dbReference>
<protein>
    <submittedName>
        <fullName evidence="2">PhzF family phenazine biosynthesis protein</fullName>
    </submittedName>
</protein>
<gene>
    <name evidence="2" type="ORF">AACH11_08455</name>
</gene>
<dbReference type="NCBIfam" id="TIGR00654">
    <property type="entry name" value="PhzF_family"/>
    <property type="match status" value="1"/>
</dbReference>
<proteinExistence type="inferred from homology"/>
<comment type="caution">
    <text evidence="2">The sequence shown here is derived from an EMBL/GenBank/DDBJ whole genome shotgun (WGS) entry which is preliminary data.</text>
</comment>
<evidence type="ECO:0000256" key="1">
    <source>
        <dbReference type="ARBA" id="ARBA00008270"/>
    </source>
</evidence>
<dbReference type="PIRSF" id="PIRSF016184">
    <property type="entry name" value="PhzC_PhzF"/>
    <property type="match status" value="1"/>
</dbReference>
<evidence type="ECO:0000313" key="2">
    <source>
        <dbReference type="EMBL" id="MEK8025992.1"/>
    </source>
</evidence>